<feature type="coiled-coil region" evidence="1">
    <location>
        <begin position="1569"/>
        <end position="1596"/>
    </location>
</feature>
<gene>
    <name evidence="3" type="ORF">THAOC_20272</name>
</gene>
<comment type="caution">
    <text evidence="3">The sequence shown here is derived from an EMBL/GenBank/DDBJ whole genome shotgun (WGS) entry which is preliminary data.</text>
</comment>
<dbReference type="eggNOG" id="ENOG502RUJQ">
    <property type="taxonomic scope" value="Eukaryota"/>
</dbReference>
<dbReference type="Gene3D" id="2.60.120.260">
    <property type="entry name" value="Galactose-binding domain-like"/>
    <property type="match status" value="1"/>
</dbReference>
<dbReference type="Pfam" id="PF08811">
    <property type="entry name" value="DUF1800"/>
    <property type="match status" value="2"/>
</dbReference>
<reference evidence="3 4" key="1">
    <citation type="journal article" date="2012" name="Genome Biol.">
        <title>Genome and low-iron response of an oceanic diatom adapted to chronic iron limitation.</title>
        <authorList>
            <person name="Lommer M."/>
            <person name="Specht M."/>
            <person name="Roy A.S."/>
            <person name="Kraemer L."/>
            <person name="Andreson R."/>
            <person name="Gutowska M.A."/>
            <person name="Wolf J."/>
            <person name="Bergner S.V."/>
            <person name="Schilhabel M.B."/>
            <person name="Klostermeier U.C."/>
            <person name="Beiko R.G."/>
            <person name="Rosenstiel P."/>
            <person name="Hippler M."/>
            <person name="Laroche J."/>
        </authorList>
    </citation>
    <scope>NUCLEOTIDE SEQUENCE [LARGE SCALE GENOMIC DNA]</scope>
    <source>
        <strain evidence="3 4">CCMP1005</strain>
    </source>
</reference>
<feature type="compositionally biased region" description="Low complexity" evidence="2">
    <location>
        <begin position="3175"/>
        <end position="3187"/>
    </location>
</feature>
<dbReference type="PANTHER" id="PTHR43737">
    <property type="entry name" value="BLL7424 PROTEIN"/>
    <property type="match status" value="1"/>
</dbReference>
<feature type="region of interest" description="Disordered" evidence="2">
    <location>
        <begin position="3175"/>
        <end position="3262"/>
    </location>
</feature>
<evidence type="ECO:0000313" key="4">
    <source>
        <dbReference type="Proteomes" id="UP000266841"/>
    </source>
</evidence>
<feature type="region of interest" description="Disordered" evidence="2">
    <location>
        <begin position="607"/>
        <end position="630"/>
    </location>
</feature>
<dbReference type="OMA" id="DSNGPYH"/>
<feature type="region of interest" description="Disordered" evidence="2">
    <location>
        <begin position="35"/>
        <end position="71"/>
    </location>
</feature>
<dbReference type="OrthoDB" id="51079at2759"/>
<accession>K0SEX0</accession>
<keyword evidence="4" id="KW-1185">Reference proteome</keyword>
<dbReference type="Pfam" id="PF07394">
    <property type="entry name" value="DUF1501"/>
    <property type="match status" value="1"/>
</dbReference>
<proteinExistence type="predicted"/>
<dbReference type="InterPro" id="IPR013517">
    <property type="entry name" value="FG-GAP"/>
</dbReference>
<dbReference type="EMBL" id="AGNL01022805">
    <property type="protein sequence ID" value="EJK59496.1"/>
    <property type="molecule type" value="Genomic_DNA"/>
</dbReference>
<feature type="compositionally biased region" description="Polar residues" evidence="2">
    <location>
        <begin position="3246"/>
        <end position="3258"/>
    </location>
</feature>
<dbReference type="Pfam" id="PF14312">
    <property type="entry name" value="FG-GAP_2"/>
    <property type="match status" value="1"/>
</dbReference>
<evidence type="ECO:0000313" key="3">
    <source>
        <dbReference type="EMBL" id="EJK59496.1"/>
    </source>
</evidence>
<feature type="compositionally biased region" description="Low complexity" evidence="2">
    <location>
        <begin position="608"/>
        <end position="630"/>
    </location>
</feature>
<feature type="compositionally biased region" description="Low complexity" evidence="2">
    <location>
        <begin position="442"/>
        <end position="455"/>
    </location>
</feature>
<feature type="compositionally biased region" description="Polar residues" evidence="2">
    <location>
        <begin position="3188"/>
        <end position="3216"/>
    </location>
</feature>
<name>K0SEX0_THAOC</name>
<dbReference type="InterPro" id="IPR014917">
    <property type="entry name" value="DUF1800"/>
</dbReference>
<feature type="compositionally biased region" description="Low complexity" evidence="2">
    <location>
        <begin position="3218"/>
        <end position="3236"/>
    </location>
</feature>
<dbReference type="InterPro" id="IPR010869">
    <property type="entry name" value="DUF1501"/>
</dbReference>
<evidence type="ECO:0000256" key="2">
    <source>
        <dbReference type="SAM" id="MobiDB-lite"/>
    </source>
</evidence>
<feature type="compositionally biased region" description="Low complexity" evidence="2">
    <location>
        <begin position="370"/>
        <end position="426"/>
    </location>
</feature>
<organism evidence="3 4">
    <name type="scientific">Thalassiosira oceanica</name>
    <name type="common">Marine diatom</name>
    <dbReference type="NCBI Taxonomy" id="159749"/>
    <lineage>
        <taxon>Eukaryota</taxon>
        <taxon>Sar</taxon>
        <taxon>Stramenopiles</taxon>
        <taxon>Ochrophyta</taxon>
        <taxon>Bacillariophyta</taxon>
        <taxon>Coscinodiscophyceae</taxon>
        <taxon>Thalassiosirophycidae</taxon>
        <taxon>Thalassiosirales</taxon>
        <taxon>Thalassiosiraceae</taxon>
        <taxon>Thalassiosira</taxon>
    </lineage>
</organism>
<dbReference type="Gene3D" id="2.60.120.200">
    <property type="match status" value="1"/>
</dbReference>
<sequence>MPVPGPKPPRDVEENPVCVAESLHPRQLAPYLRVKISGAPDRGPDSRPVVDQTGDRKGESPVPVDQPDKRDGEEVLAMNLGPSLLLFSTLTTGVSGALYFDPTKPVYGCIGANGTALYEPAVPQHLVDVDTSYVDVTLLLRPMTSQTGNATEMCTLHRWTANIENKTNGEGYYFPLGRSVPEVPAEVFGVNLTEYPTGHLGDWTRPMGKGSRQVEYRCGVAGNSGNDFAEGDYLCEAELSTTSRTNKDDPTVTDNIDTPYYLTYYRREMTVRNEISRFLQQNTFGPTKEELDALEARYNTLRGVDYVPPEYTWEDFTPVLPSGVLEDLGEICEAGNSTDLCDQLEEIHNASVIAWEEEALWLSTPAPTLAPSATAGPSSSPTFSSAPSGLPSSSSSPTSSLEPTSVPSSTSGPSALSLLSSEPSQLGDTETTAMSRRRLQESESSSSTNSTSTSRSHAEAMAALQLEWVTNQMDPSTFSSGEFTSLRKYWRRRLNARKTESYRIGESGPHACEKHSRWRKFAFTKTDVEFAMDLRWGSQGLGGTKQKQDGHLITVQMVVRFLSWFVLNLRLSTRDQLTSCVNLYLKQYLGEPIPGYSKITQAPSSYISPTTSPVAPSTSPTSSPVISTSSPTISLLPTATSAPTTLDSVNLLGFSGMEERSANLTEDPTGDSLIQSKYPTKCNITTDTADPFEGNRSLHMEGLKRCFVMRPLGPSCGPSLIKEPILPGETIIISLWVKVSLPNRVFQMYTGHFNRWKGRRKWAMPKDDSHIISRTLIPEANTWTKVTAIHQVGPDWTFKGEVFVPIRCNHYHIRMRVSNSNADFWLDDMRITKLVGRHSTPEEIEAKMPAAESVQGFITNPTFRYDHSFWKWNATRSGYVAYDQDLGLNSIVLGQSTVLRQNVLDAAVPGQDYRIKFKAKVSGTPKAELRMILRFKFRARNKSVSPCKRKFCNFYRSLLVTEVTNEDWGDFATNEIDFFRKEAEMNLGEGMNYTSWQDVGRVDFVLFNVFPLNMRYGGQLHITAFELAGEDYTFAPTITQAPSVSPSSLFKDKVAYVLRYAGEIRTVVYSPFQIENTGEILPMDGTQSYRLCMVDEVEGSKVEFQNRMNFMIDEMVRGSDSALGIEFLTFSLTLKTNQYNQCVSIRYGNPSVDLDPRYVNWDEINLLDLTDQQKTPTTVINAEQTYGADWMSLSDVNDTACDAFPTPYDNDYRGADKFNPNDVPSRFDPDQPVFAQLPDSSFAIHDTRTLLHENTLENPLMDGAGPSVVRSTLQAQRDGIIAGRTKVGPGLHSDTFYVFNDQNVALCINEQPNYINFDHCKVSYEKDVCVKPSNPKTFTDVQMVITFDYETMAKIYEHTLMTSGGIENAFYIYAVDGLKWDSSVNSETTLLPCRPGSSPVSRWKKRSDLNETQCTSDIHEMTHSVFQHALETSNDDNELLRDIYLWNNRPENGCHEDDYEKVGMFVMTSEGCFENMHPDYLSIYDFTKYIETLPENTIERELWLSFTLTGILDYTQLDWARLSWFEELRDIPVVNAVERYSYASTSRISQGARLGDKIILDQFADQTGLNRYVRTLKALAENLAEMELSNQVAQNRGGGTLVCGSVNEVAPDPFLDDYFDVIHRDLACIGCHNSYGDYAKQKGTVWTMNVIENEDQMCQRMAWSLYELLNVGAASNPDNTETNLYTYDIFIRHCFGSYFDILKELTFNPKMGEQFNFADSVSTRVKWDTTGQLVFPDENYGREIMQLYTIGLHELHPDGTEIRDQFGQKIQTYDNVDIMSNSRLFTGFTFTTRRGNIEELFRSEKSRQDPMRIDVDLHDFSPKLTVDGNWLGDRYPLCVDLPKRSFLSVGATYRFRAGSSQPILHYNPAHWEADESIRRFVLSKDSELYSKLCNPGENGECNFANTVTLDDNLPCTEKECRVDNLEVVQVSPGAFYEYVRRPCVDLSFYPNPKKVITGYAPWVRFVGRQHTHAMCADPRLPVAARACCNRGPNRRSEFNFDIEYHGEKVRQETILEQCGAVQVDENRTATVCDPVAMKADNPLVNTRPVYDTSYPSHNSFYWTEANCTQLIKIRLDGSVAMVHNPDANPFHEDQTVPFVDQHNTISYFNIKWEIDELTFKEIFPSIENDCGSGACQITLDESCLCSVSINETFVFDSMPSRQDVLTTLKIGAFDPVLNSSENKAYTVSAESTEDVEAWTTSSNAEIGSMDTIFKVTDEYGSNAYFKNMKSDVTIGGLYTVRNMPAFMNLVAVQLRDAYYEVDAFLNSLIRYPSTAPFVAKKLIQYHGISNPTPGFVHRVATAFTSGLFTFDGVVFGNGTLGDLKAVAAAIALDPETTVPVTDEDPFNGNIREPLLKLIHFMRSLSFKRRPTVRFSHGLFEDMSFKIGQMVFDPPDQFSFFATDYSPPGVFSLSETVSPEAELLSMNGVIGLMNGMWSFVNYGLSSADGGFSARMDRLPAVGDYTTSAGVLTHNYQATSSYYVSQKIDELSTLLTAGRLSKENKQNLANAHAFFSLVHGMAYADRVVLQLIVASPEFHTSSLVRKTGAIREVTPPTKPSSRPYKAIVYINLAGGVDSFNILAPHPNKRECPLYEEYFEARGGQSNTVDAGNRAGIGLTGRQMVQIDGTSQKIEGCDVFGVNKHLRAFKDIYKEGYGLFFANMGHLHKPVTKDNWFTETRTDLFSHHTMKHESFVVDAFREGEGPGVLGRMLDILEQEQGASVAATSIGARAAILDGNPAYGRLADVMSQEGAPRLFERTSLAPTEVKWAPDIKGIPVLVEIVKQDMRKYLQAMHSETGETSGVFGDAFSQSLVDMWNKTDELRVLRGTKVLTNFTYEPDENIGGIVTQLKTVSRLIRTHSERGLGVNRDVFFVEMGGYDAHFRLASVMANKLPSLNKAVELFWDEIKALGLAEQVLVIQASEFGRTITPNSNSGSDHAWGGNYFMFGGDVKGGKILGEYPRSFAETDHTNIGRGRLLPTTSWDAMFFGVAQWFGISKKEELEYVLPNSNNFGCDLFTDYDLFRSGIHILEGCGGVEAASNNTFQVPEIRILSGEEQKQVCKIALRTAEKAFGIDQNLARCYFGDMQVNHAEVEDEYGRRLQTDMYEMTGTAQLNFDYTIPPDEIPPGIIDSISKTASAIAAGVLQCFPSSRSIFHSTDLSHCTDFVVLGAVAQSESPSISPSVAPSISKEPSMQPSISHEPTITPSQYPSENPTLTKRPSFSPSLSILPSESPSLAPTLTKRPSIAPSLSSVPTLSSMPTGRPTYREEFGSEFLNADVGLVSSEGNYAVLDVGLYSVQGSGADIWSTSDNFHYMYVESSGDATFTALIENFEGNPLDPWAKVGIMFREDLSQNAAHYSMFTTGANGIANNYRSSKGGETVHIQTSLFRPDPRVWLRIAKSADVFTTYYKPAETSYWYQFGARLSLPRIDQNGVYFVGIAISSHSTTDFATAEIGSIQITRTCVSTTDRMQCEQASNCDLGYVTGTCYDEGTRPDWELAELTNNVLDYGSHTEAVGCMKTWRFSDEEDGNLLTDGLTNEFKCNIDAEETGMIFQPSHGRFSLAKAIRFYANKDCLECDPVSYVLEGRRNAIDYPLVEPQFVNSTEAEAEEKPILINNVTLDPSDGGAIQVSDFDGKFMIAGAPVHEAAYIFELIDENQTWVEVALLLPEGGELGVYRGDAFGCSVAISGTTAIVGTCAVDDFFGYIGQGEAYVFVQDESVANGTVWTQQAKITNAPSPNCYQKSVQSGADQYLYEICIGESGVSSQTLVSSTPSVVTSLGTYAGAEGWNTGLVSLFWTDGDSVGCAGLDRG</sequence>
<feature type="region of interest" description="Disordered" evidence="2">
    <location>
        <begin position="370"/>
        <end position="458"/>
    </location>
</feature>
<keyword evidence="1" id="KW-0175">Coiled coil</keyword>
<dbReference type="PANTHER" id="PTHR43737:SF1">
    <property type="entry name" value="DUF1501 DOMAIN-CONTAINING PROTEIN"/>
    <property type="match status" value="1"/>
</dbReference>
<evidence type="ECO:0000256" key="1">
    <source>
        <dbReference type="SAM" id="Coils"/>
    </source>
</evidence>
<dbReference type="Proteomes" id="UP000266841">
    <property type="component" value="Unassembled WGS sequence"/>
</dbReference>
<feature type="non-terminal residue" evidence="3">
    <location>
        <position position="3809"/>
    </location>
</feature>
<protein>
    <submittedName>
        <fullName evidence="3">Uncharacterized protein</fullName>
    </submittedName>
</protein>